<keyword evidence="4" id="KW-1185">Reference proteome</keyword>
<sequence length="591" mass="67555">MTGKGKSTKHKAQSLKFIDQSDKPKAKRTRGGEILQRPHIIPLTGAMWFFTCFLMFGICSGIQAQSLPVGIPVLEDHFRREQLLGNRDSSLSLMIRPLSKDAALAEGINTYRQLTKKDTLALLPFTWIQQLNSHHPYGWNDGSMIAAKGYQTTFSGGIAADYGPLSIQIKPEFTFAANPGYEGYPQDGYPVVWRDYYQFYNNIDLPERNGSSRYMRIDPGQSSIKYNYKEFSLGASTENLWWGPGERNSLLMSNTAPGFIHLTLNTNKPFQTKIGSFEGQFVWGRLDGTNYSPTQIKDYLFAMSNLYAPKKDEWRHFSGITITYQPKWLPGLFAGFARSSQVYNDDVNSIGDVLPFFSSFGRGIDEAKPVGSPDRYTSLFFRWLMKEANAEFYFEYGHNDQSKTFPDFVKNPDAGRAYIFGVKKIFALSSDEQHIMASIELSQLGQNQENELFLNPNSWYIDENVRHGYTNRGQMLGAGIGPGAEIQSLEVLWFKGLKSIGLQLERNVHNQDYFFYTYTPSKDFRRHWVDIGYSAVGSWDFKNIVVNAKLAAINSLNYQWFLFQEPGDPYWMKGRDRFNFHARVGVSYFFK</sequence>
<reference evidence="4" key="1">
    <citation type="submission" date="2016-10" db="EMBL/GenBank/DDBJ databases">
        <authorList>
            <person name="Varghese N."/>
            <person name="Submissions S."/>
        </authorList>
    </citation>
    <scope>NUCLEOTIDE SEQUENCE [LARGE SCALE GENOMIC DNA]</scope>
    <source>
        <strain evidence="4">DSM 24536</strain>
    </source>
</reference>
<dbReference type="Proteomes" id="UP000199226">
    <property type="component" value="Unassembled WGS sequence"/>
</dbReference>
<protein>
    <submittedName>
        <fullName evidence="3">Capsule assembly protein Wzi</fullName>
    </submittedName>
</protein>
<dbReference type="Gene3D" id="2.40.160.130">
    <property type="entry name" value="Capsule assembly protein Wzi"/>
    <property type="match status" value="1"/>
</dbReference>
<dbReference type="AlphaFoldDB" id="A0A1G9Y6F9"/>
<keyword evidence="2" id="KW-0812">Transmembrane</keyword>
<evidence type="ECO:0000256" key="1">
    <source>
        <dbReference type="SAM" id="MobiDB-lite"/>
    </source>
</evidence>
<dbReference type="EMBL" id="FNHH01000036">
    <property type="protein sequence ID" value="SDN04648.1"/>
    <property type="molecule type" value="Genomic_DNA"/>
</dbReference>
<feature type="transmembrane region" description="Helical" evidence="2">
    <location>
        <begin position="40"/>
        <end position="58"/>
    </location>
</feature>
<feature type="region of interest" description="Disordered" evidence="1">
    <location>
        <begin position="1"/>
        <end position="31"/>
    </location>
</feature>
<dbReference type="OrthoDB" id="1293009at2"/>
<accession>A0A1G9Y6F9</accession>
<keyword evidence="2" id="KW-0472">Membrane</keyword>
<feature type="compositionally biased region" description="Basic residues" evidence="1">
    <location>
        <begin position="1"/>
        <end position="13"/>
    </location>
</feature>
<evidence type="ECO:0000313" key="4">
    <source>
        <dbReference type="Proteomes" id="UP000199226"/>
    </source>
</evidence>
<keyword evidence="2" id="KW-1133">Transmembrane helix</keyword>
<proteinExistence type="predicted"/>
<evidence type="ECO:0000313" key="3">
    <source>
        <dbReference type="EMBL" id="SDN04648.1"/>
    </source>
</evidence>
<evidence type="ECO:0000256" key="2">
    <source>
        <dbReference type="SAM" id="Phobius"/>
    </source>
</evidence>
<dbReference type="Pfam" id="PF14052">
    <property type="entry name" value="Caps_assemb_Wzi"/>
    <property type="match status" value="1"/>
</dbReference>
<dbReference type="STRING" id="990371.SAMN05421813_1364"/>
<gene>
    <name evidence="3" type="ORF">SAMN05421813_1364</name>
</gene>
<dbReference type="InterPro" id="IPR038636">
    <property type="entry name" value="Wzi_sf"/>
</dbReference>
<dbReference type="InterPro" id="IPR026950">
    <property type="entry name" value="Caps_assemb_Wzi"/>
</dbReference>
<organism evidence="3 4">
    <name type="scientific">Daejeonella rubra</name>
    <dbReference type="NCBI Taxonomy" id="990371"/>
    <lineage>
        <taxon>Bacteria</taxon>
        <taxon>Pseudomonadati</taxon>
        <taxon>Bacteroidota</taxon>
        <taxon>Sphingobacteriia</taxon>
        <taxon>Sphingobacteriales</taxon>
        <taxon>Sphingobacteriaceae</taxon>
        <taxon>Daejeonella</taxon>
    </lineage>
</organism>
<name>A0A1G9Y6F9_9SPHI</name>